<feature type="domain" description="Excalibur calcium-binding" evidence="1">
    <location>
        <begin position="111"/>
        <end position="146"/>
    </location>
</feature>
<evidence type="ECO:0000313" key="3">
    <source>
        <dbReference type="Proteomes" id="UP000027997"/>
    </source>
</evidence>
<dbReference type="eggNOG" id="COG1278">
    <property type="taxonomic scope" value="Bacteria"/>
</dbReference>
<dbReference type="Proteomes" id="UP000027997">
    <property type="component" value="Unassembled WGS sequence"/>
</dbReference>
<sequence length="152" mass="16048">MIVLAVLGWSGYQHYQQDGLPFLESASVSGSANSSTGGMTKCITKEGEVIYGTVPAGTVCETVEPVKGSLTIVSSDYFGSTSEPEPDQGLSLTETTRSAISTLSSGYSCSGKQYCSQMRSCEEALFYLNNCPNTKMDSDGDGVPCERQFCGG</sequence>
<name>A0A081K7W8_9GAMM</name>
<comment type="caution">
    <text evidence="2">The sequence shown here is derived from an EMBL/GenBank/DDBJ whole genome shotgun (WGS) entry which is preliminary data.</text>
</comment>
<gene>
    <name evidence="2" type="ORF">GV64_05365</name>
</gene>
<dbReference type="Pfam" id="PF05901">
    <property type="entry name" value="Excalibur"/>
    <property type="match status" value="1"/>
</dbReference>
<dbReference type="EMBL" id="JOJP01000001">
    <property type="protein sequence ID" value="KEI70244.1"/>
    <property type="molecule type" value="Genomic_DNA"/>
</dbReference>
<dbReference type="InterPro" id="IPR008613">
    <property type="entry name" value="Excalibur_Ca-bd_domain"/>
</dbReference>
<protein>
    <recommendedName>
        <fullName evidence="1">Excalibur calcium-binding domain-containing protein</fullName>
    </recommendedName>
</protein>
<dbReference type="SMART" id="SM00894">
    <property type="entry name" value="Excalibur"/>
    <property type="match status" value="1"/>
</dbReference>
<evidence type="ECO:0000259" key="1">
    <source>
        <dbReference type="SMART" id="SM00894"/>
    </source>
</evidence>
<evidence type="ECO:0000313" key="2">
    <source>
        <dbReference type="EMBL" id="KEI70244.1"/>
    </source>
</evidence>
<accession>A0A081K7W8</accession>
<organism evidence="2 3">
    <name type="scientific">Endozoicomonas elysicola</name>
    <dbReference type="NCBI Taxonomy" id="305900"/>
    <lineage>
        <taxon>Bacteria</taxon>
        <taxon>Pseudomonadati</taxon>
        <taxon>Pseudomonadota</taxon>
        <taxon>Gammaproteobacteria</taxon>
        <taxon>Oceanospirillales</taxon>
        <taxon>Endozoicomonadaceae</taxon>
        <taxon>Endozoicomonas</taxon>
    </lineage>
</organism>
<dbReference type="STRING" id="305900.GV64_05365"/>
<reference evidence="2 3" key="1">
    <citation type="submission" date="2014-06" db="EMBL/GenBank/DDBJ databases">
        <title>Whole Genome Sequences of Three Symbiotic Endozoicomonas Bacteria.</title>
        <authorList>
            <person name="Neave M.J."/>
            <person name="Apprill A."/>
            <person name="Voolstra C.R."/>
        </authorList>
    </citation>
    <scope>NUCLEOTIDE SEQUENCE [LARGE SCALE GENOMIC DNA]</scope>
    <source>
        <strain evidence="2 3">DSM 22380</strain>
    </source>
</reference>
<dbReference type="AlphaFoldDB" id="A0A081K7W8"/>
<proteinExistence type="predicted"/>
<keyword evidence="3" id="KW-1185">Reference proteome</keyword>